<reference evidence="2" key="1">
    <citation type="journal article" date="2015" name="Genome Announc.">
        <title>Draft Genome Sequence of Thiostrepton-Producing Streptomyces azureus ATCC 14921.</title>
        <authorList>
            <person name="Sakihara K."/>
            <person name="Maeda J."/>
            <person name="Tashiro K."/>
            <person name="Fujino Y."/>
            <person name="Kuhara S."/>
            <person name="Ohshima T."/>
            <person name="Ogata S."/>
            <person name="Doi K."/>
        </authorList>
    </citation>
    <scope>NUCLEOTIDE SEQUENCE [LARGE SCALE GENOMIC DNA]</scope>
    <source>
        <strain evidence="2">ATCC14921</strain>
    </source>
</reference>
<dbReference type="RefSeq" id="WP_167745796.1">
    <property type="nucleotide sequence ID" value="NZ_DF968414.1"/>
</dbReference>
<proteinExistence type="predicted"/>
<organism evidence="2 3">
    <name type="scientific">Streptomyces azureus</name>
    <dbReference type="NCBI Taxonomy" id="146537"/>
    <lineage>
        <taxon>Bacteria</taxon>
        <taxon>Bacillati</taxon>
        <taxon>Actinomycetota</taxon>
        <taxon>Actinomycetes</taxon>
        <taxon>Kitasatosporales</taxon>
        <taxon>Streptomycetaceae</taxon>
        <taxon>Streptomyces</taxon>
    </lineage>
</organism>
<gene>
    <name evidence="2" type="ORF">SAZU_7087</name>
</gene>
<dbReference type="Proteomes" id="UP000053859">
    <property type="component" value="Unassembled WGS sequence"/>
</dbReference>
<accession>A0A0K8PWU3</accession>
<dbReference type="PATRIC" id="fig|146537.3.peg.7454"/>
<evidence type="ECO:0000313" key="2">
    <source>
        <dbReference type="EMBL" id="GAP52213.1"/>
    </source>
</evidence>
<dbReference type="AlphaFoldDB" id="A0A0K8PWU3"/>
<name>A0A0K8PWU3_STRAJ</name>
<sequence length="77" mass="8688">MTKAATEVFESSARAMKEGRSPQWRFSNDRTAELQGLIEATEKMEKMEKMEMSGLDFYAHVATRGDVLGRAACREGR</sequence>
<protein>
    <submittedName>
        <fullName evidence="2">Uncharacterized protein</fullName>
    </submittedName>
</protein>
<feature type="region of interest" description="Disordered" evidence="1">
    <location>
        <begin position="1"/>
        <end position="22"/>
    </location>
</feature>
<evidence type="ECO:0000313" key="3">
    <source>
        <dbReference type="Proteomes" id="UP000053859"/>
    </source>
</evidence>
<dbReference type="EMBL" id="DF968414">
    <property type="protein sequence ID" value="GAP52213.1"/>
    <property type="molecule type" value="Genomic_DNA"/>
</dbReference>
<evidence type="ECO:0000256" key="1">
    <source>
        <dbReference type="SAM" id="MobiDB-lite"/>
    </source>
</evidence>
<keyword evidence="3" id="KW-1185">Reference proteome</keyword>